<name>A0A107ELM3_9BURK</name>
<gene>
    <name evidence="1" type="ORF">WL73_01365</name>
</gene>
<dbReference type="EMBL" id="LPIX01000095">
    <property type="protein sequence ID" value="KWD95342.1"/>
    <property type="molecule type" value="Genomic_DNA"/>
</dbReference>
<comment type="caution">
    <text evidence="1">The sequence shown here is derived from an EMBL/GenBank/DDBJ whole genome shotgun (WGS) entry which is preliminary data.</text>
</comment>
<dbReference type="AlphaFoldDB" id="A0A107ELM3"/>
<proteinExistence type="predicted"/>
<evidence type="ECO:0000313" key="1">
    <source>
        <dbReference type="EMBL" id="KWD95342.1"/>
    </source>
</evidence>
<organism evidence="1 2">
    <name type="scientific">Burkholderia ubonensis</name>
    <dbReference type="NCBI Taxonomy" id="101571"/>
    <lineage>
        <taxon>Bacteria</taxon>
        <taxon>Pseudomonadati</taxon>
        <taxon>Pseudomonadota</taxon>
        <taxon>Betaproteobacteria</taxon>
        <taxon>Burkholderiales</taxon>
        <taxon>Burkholderiaceae</taxon>
        <taxon>Burkholderia</taxon>
        <taxon>Burkholderia cepacia complex</taxon>
    </lineage>
</organism>
<dbReference type="RefSeq" id="WP_060326884.1">
    <property type="nucleotide sequence ID" value="NZ_LPIU01000049.1"/>
</dbReference>
<reference evidence="1 2" key="1">
    <citation type="submission" date="2015-11" db="EMBL/GenBank/DDBJ databases">
        <title>Expanding the genomic diversity of Burkholderia species for the development of highly accurate diagnostics.</title>
        <authorList>
            <person name="Sahl J."/>
            <person name="Keim P."/>
            <person name="Wagner D."/>
        </authorList>
    </citation>
    <scope>NUCLEOTIDE SEQUENCE [LARGE SCALE GENOMIC DNA]</scope>
    <source>
        <strain evidence="1 2">MSMB2167WGS</strain>
    </source>
</reference>
<protein>
    <recommendedName>
        <fullName evidence="3">Lipoprotein</fullName>
    </recommendedName>
</protein>
<evidence type="ECO:0008006" key="3">
    <source>
        <dbReference type="Google" id="ProtNLM"/>
    </source>
</evidence>
<evidence type="ECO:0000313" key="2">
    <source>
        <dbReference type="Proteomes" id="UP000062998"/>
    </source>
</evidence>
<accession>A0A107ELM3</accession>
<sequence>MKPISAIRPAAVALAALTLGGCYYSSPYGYAPYNTPYNTSYYAPATVSQTPVTPDNATMPPDVLATTVPVYPAPVYAPYPYPYYYPAWYDCCWLPLAIGFGFSGRFGGGHFHHHHMGGGHWGGGHWGGGGHWNTGHFGGGHGR</sequence>
<dbReference type="PROSITE" id="PS51257">
    <property type="entry name" value="PROKAR_LIPOPROTEIN"/>
    <property type="match status" value="1"/>
</dbReference>
<dbReference type="Proteomes" id="UP000062998">
    <property type="component" value="Unassembled WGS sequence"/>
</dbReference>